<comment type="caution">
    <text evidence="2">The sequence shown here is derived from an EMBL/GenBank/DDBJ whole genome shotgun (WGS) entry which is preliminary data.</text>
</comment>
<dbReference type="CDD" id="cd22157">
    <property type="entry name" value="F-box_AtFBW1-like"/>
    <property type="match status" value="1"/>
</dbReference>
<name>A0ABD0YZB9_CARAN</name>
<dbReference type="Gene3D" id="1.20.1280.50">
    <property type="match status" value="1"/>
</dbReference>
<dbReference type="SMART" id="SM00256">
    <property type="entry name" value="FBOX"/>
    <property type="match status" value="1"/>
</dbReference>
<dbReference type="Pfam" id="PF00646">
    <property type="entry name" value="F-box"/>
    <property type="match status" value="1"/>
</dbReference>
<dbReference type="EMBL" id="JBANAX010000939">
    <property type="protein sequence ID" value="KAL1187822.1"/>
    <property type="molecule type" value="Genomic_DNA"/>
</dbReference>
<proteinExistence type="predicted"/>
<dbReference type="SUPFAM" id="SSF81383">
    <property type="entry name" value="F-box domain"/>
    <property type="match status" value="1"/>
</dbReference>
<sequence length="133" mass="15590">MASSEDLLLPSLTFDLIEEILYRTPAKSLLRFKSTCKNWYSLITDKKFIYNHLDQSPEGFIRYQTSHAIDPVTGIVSDSPFPDELVPDRTSYMIHCDGLMLCQWYDPDEERRMIYSNISVWNPALRKIKWIPP</sequence>
<keyword evidence="3" id="KW-1185">Reference proteome</keyword>
<feature type="domain" description="F-box" evidence="1">
    <location>
        <begin position="6"/>
        <end position="53"/>
    </location>
</feature>
<gene>
    <name evidence="2" type="ORF">V5N11_015790</name>
</gene>
<protein>
    <submittedName>
        <fullName evidence="2">F-box protein</fullName>
    </submittedName>
</protein>
<dbReference type="PROSITE" id="PS50181">
    <property type="entry name" value="FBOX"/>
    <property type="match status" value="1"/>
</dbReference>
<accession>A0ABD0YZB9</accession>
<dbReference type="AlphaFoldDB" id="A0ABD0YZB9"/>
<dbReference type="InterPro" id="IPR050796">
    <property type="entry name" value="SCF_F-box_component"/>
</dbReference>
<evidence type="ECO:0000313" key="3">
    <source>
        <dbReference type="Proteomes" id="UP001558713"/>
    </source>
</evidence>
<dbReference type="InterPro" id="IPR006527">
    <property type="entry name" value="F-box-assoc_dom_typ1"/>
</dbReference>
<evidence type="ECO:0000259" key="1">
    <source>
        <dbReference type="PROSITE" id="PS50181"/>
    </source>
</evidence>
<evidence type="ECO:0000313" key="2">
    <source>
        <dbReference type="EMBL" id="KAL1187822.1"/>
    </source>
</evidence>
<dbReference type="InterPro" id="IPR036047">
    <property type="entry name" value="F-box-like_dom_sf"/>
</dbReference>
<organism evidence="2 3">
    <name type="scientific">Cardamine amara subsp. amara</name>
    <dbReference type="NCBI Taxonomy" id="228776"/>
    <lineage>
        <taxon>Eukaryota</taxon>
        <taxon>Viridiplantae</taxon>
        <taxon>Streptophyta</taxon>
        <taxon>Embryophyta</taxon>
        <taxon>Tracheophyta</taxon>
        <taxon>Spermatophyta</taxon>
        <taxon>Magnoliopsida</taxon>
        <taxon>eudicotyledons</taxon>
        <taxon>Gunneridae</taxon>
        <taxon>Pentapetalae</taxon>
        <taxon>rosids</taxon>
        <taxon>malvids</taxon>
        <taxon>Brassicales</taxon>
        <taxon>Brassicaceae</taxon>
        <taxon>Cardamineae</taxon>
        <taxon>Cardamine</taxon>
    </lineage>
</organism>
<reference evidence="2 3" key="1">
    <citation type="submission" date="2024-04" db="EMBL/GenBank/DDBJ databases">
        <title>Genome assembly C_amara_ONT_v2.</title>
        <authorList>
            <person name="Yant L."/>
            <person name="Moore C."/>
            <person name="Slenker M."/>
        </authorList>
    </citation>
    <scope>NUCLEOTIDE SEQUENCE [LARGE SCALE GENOMIC DNA]</scope>
    <source>
        <tissue evidence="2">Leaf</tissue>
    </source>
</reference>
<dbReference type="PANTHER" id="PTHR31672:SF13">
    <property type="entry name" value="F-BOX PROTEIN CPR30-LIKE"/>
    <property type="match status" value="1"/>
</dbReference>
<dbReference type="InterPro" id="IPR001810">
    <property type="entry name" value="F-box_dom"/>
</dbReference>
<dbReference type="Pfam" id="PF07734">
    <property type="entry name" value="FBA_1"/>
    <property type="match status" value="1"/>
</dbReference>
<dbReference type="PANTHER" id="PTHR31672">
    <property type="entry name" value="BNACNNG10540D PROTEIN"/>
    <property type="match status" value="1"/>
</dbReference>
<dbReference type="Proteomes" id="UP001558713">
    <property type="component" value="Unassembled WGS sequence"/>
</dbReference>